<dbReference type="Pfam" id="PF00440">
    <property type="entry name" value="TetR_N"/>
    <property type="match status" value="1"/>
</dbReference>
<dbReference type="PROSITE" id="PS50977">
    <property type="entry name" value="HTH_TETR_2"/>
    <property type="match status" value="1"/>
</dbReference>
<dbReference type="Gene3D" id="1.10.357.10">
    <property type="entry name" value="Tetracycline Repressor, domain 2"/>
    <property type="match status" value="1"/>
</dbReference>
<dbReference type="SUPFAM" id="SSF46689">
    <property type="entry name" value="Homeodomain-like"/>
    <property type="match status" value="1"/>
</dbReference>
<evidence type="ECO:0000256" key="3">
    <source>
        <dbReference type="ARBA" id="ARBA00023163"/>
    </source>
</evidence>
<keyword evidence="3" id="KW-0804">Transcription</keyword>
<dbReference type="InterPro" id="IPR009057">
    <property type="entry name" value="Homeodomain-like_sf"/>
</dbReference>
<sequence>MTRSKEFDESAVLHKAMKLFWQQGYEKSSMQDLVTHMGIHRRSIYDTFGSKHALYLKALERYGETVEDQIEKRLKSLDSVKQAIRRLFEMTIHRKETLPSGCLTVNTAVELAEHDKEAMDRVLDSFSNTENLLHELLLSGQKSGEISERHDAEKLSRFFNNSFVGLRVLAKTSNDMQKMEDIVDTTLSVLD</sequence>
<accession>A0A345BVQ0</accession>
<dbReference type="Proteomes" id="UP000252100">
    <property type="component" value="Chromosome"/>
</dbReference>
<dbReference type="PANTHER" id="PTHR47506:SF1">
    <property type="entry name" value="HTH-TYPE TRANSCRIPTIONAL REGULATOR YJDC"/>
    <property type="match status" value="1"/>
</dbReference>
<evidence type="ECO:0000259" key="5">
    <source>
        <dbReference type="PROSITE" id="PS50977"/>
    </source>
</evidence>
<organism evidence="6 7">
    <name type="scientific">Salicibibacter kimchii</name>
    <dbReference type="NCBI Taxonomy" id="2099786"/>
    <lineage>
        <taxon>Bacteria</taxon>
        <taxon>Bacillati</taxon>
        <taxon>Bacillota</taxon>
        <taxon>Bacilli</taxon>
        <taxon>Bacillales</taxon>
        <taxon>Bacillaceae</taxon>
        <taxon>Salicibibacter</taxon>
    </lineage>
</organism>
<evidence type="ECO:0000313" key="6">
    <source>
        <dbReference type="EMBL" id="AXF55031.1"/>
    </source>
</evidence>
<dbReference type="OrthoDB" id="9795242at2"/>
<dbReference type="PRINTS" id="PR00455">
    <property type="entry name" value="HTHTETR"/>
</dbReference>
<dbReference type="AlphaFoldDB" id="A0A345BVQ0"/>
<protein>
    <submittedName>
        <fullName evidence="6">TetR/AcrR family transcriptional regulator</fullName>
    </submittedName>
</protein>
<dbReference type="PANTHER" id="PTHR47506">
    <property type="entry name" value="TRANSCRIPTIONAL REGULATORY PROTEIN"/>
    <property type="match status" value="1"/>
</dbReference>
<dbReference type="EMBL" id="CP031092">
    <property type="protein sequence ID" value="AXF55031.1"/>
    <property type="molecule type" value="Genomic_DNA"/>
</dbReference>
<dbReference type="SUPFAM" id="SSF48498">
    <property type="entry name" value="Tetracyclin repressor-like, C-terminal domain"/>
    <property type="match status" value="1"/>
</dbReference>
<dbReference type="InterPro" id="IPR036271">
    <property type="entry name" value="Tet_transcr_reg_TetR-rel_C_sf"/>
</dbReference>
<keyword evidence="1" id="KW-0805">Transcription regulation</keyword>
<feature type="domain" description="HTH tetR-type" evidence="5">
    <location>
        <begin position="6"/>
        <end position="66"/>
    </location>
</feature>
<dbReference type="InterPro" id="IPR011075">
    <property type="entry name" value="TetR_C"/>
</dbReference>
<dbReference type="Pfam" id="PF16925">
    <property type="entry name" value="TetR_C_13"/>
    <property type="match status" value="1"/>
</dbReference>
<dbReference type="RefSeq" id="WP_114370652.1">
    <property type="nucleotide sequence ID" value="NZ_CP031092.1"/>
</dbReference>
<feature type="DNA-binding region" description="H-T-H motif" evidence="4">
    <location>
        <begin position="29"/>
        <end position="48"/>
    </location>
</feature>
<keyword evidence="7" id="KW-1185">Reference proteome</keyword>
<proteinExistence type="predicted"/>
<evidence type="ECO:0000256" key="2">
    <source>
        <dbReference type="ARBA" id="ARBA00023125"/>
    </source>
</evidence>
<keyword evidence="2 4" id="KW-0238">DNA-binding</keyword>
<dbReference type="KEGG" id="rue:DT065_02725"/>
<evidence type="ECO:0000256" key="4">
    <source>
        <dbReference type="PROSITE-ProRule" id="PRU00335"/>
    </source>
</evidence>
<gene>
    <name evidence="6" type="ORF">DT065_02725</name>
</gene>
<evidence type="ECO:0000313" key="7">
    <source>
        <dbReference type="Proteomes" id="UP000252100"/>
    </source>
</evidence>
<dbReference type="Gene3D" id="1.10.10.60">
    <property type="entry name" value="Homeodomain-like"/>
    <property type="match status" value="1"/>
</dbReference>
<evidence type="ECO:0000256" key="1">
    <source>
        <dbReference type="ARBA" id="ARBA00023015"/>
    </source>
</evidence>
<reference evidence="6 7" key="1">
    <citation type="journal article" date="2018" name="J. Microbiol.">
        <title>Salicibibacter kimchii gen. nov., sp. nov., a moderately halophilic and alkalitolerant bacterium in the family Bacillaceae, isolated from kimchi.</title>
        <authorList>
            <person name="Jang J.Y."/>
            <person name="Oh Y.J."/>
            <person name="Lim S.K."/>
            <person name="Park H.K."/>
            <person name="Lee C."/>
            <person name="Kim J.Y."/>
            <person name="Lee M.A."/>
            <person name="Choi H.J."/>
        </authorList>
    </citation>
    <scope>NUCLEOTIDE SEQUENCE [LARGE SCALE GENOMIC DNA]</scope>
    <source>
        <strain evidence="6 7">NKC1-1</strain>
    </source>
</reference>
<dbReference type="GO" id="GO:0003677">
    <property type="term" value="F:DNA binding"/>
    <property type="evidence" value="ECO:0007669"/>
    <property type="project" value="UniProtKB-UniRule"/>
</dbReference>
<name>A0A345BVQ0_9BACI</name>
<dbReference type="InterPro" id="IPR001647">
    <property type="entry name" value="HTH_TetR"/>
</dbReference>